<sequence length="286" mass="30890">MGLLLGLLLGAGLFLVWWSCWNEPAPAEDDAPARQGRLRRLIAQAGIARLSPAGVVAAMAGCGVFALLLVLALTRALPIALCFALFGAVVPYALLSFQARRRHVLLRDVWPDAVDHVRSAIRAGLTLPEALMQLGENGPEGLREPFQEFSRDYRAGARFLDALEGLKVRMSDPVADRLVAALRMTREVGGADIGQLLQTLSEFLRQDARVRSELEARQSWTVNAARLAVAAPWVVLLLIGTQPVAVETYRTAAGAAVLLAGLVVSVVCYQLMLRIGALPQDERVIA</sequence>
<dbReference type="InterPro" id="IPR018076">
    <property type="entry name" value="T2SS_GspF_dom"/>
</dbReference>
<evidence type="ECO:0000313" key="10">
    <source>
        <dbReference type="Proteomes" id="UP000196230"/>
    </source>
</evidence>
<comment type="subcellular location">
    <subcellularLocation>
        <location evidence="1">Cell membrane</location>
        <topology evidence="1">Multi-pass membrane protein</topology>
    </subcellularLocation>
</comment>
<dbReference type="Pfam" id="PF00482">
    <property type="entry name" value="T2SSF"/>
    <property type="match status" value="1"/>
</dbReference>
<feature type="domain" description="Type II secretion system protein GspF" evidence="7">
    <location>
        <begin position="114"/>
        <end position="239"/>
    </location>
</feature>
<dbReference type="EMBL" id="FUKP01000035">
    <property type="protein sequence ID" value="SJN24870.1"/>
    <property type="molecule type" value="Genomic_DNA"/>
</dbReference>
<accession>A0A1R4IYF8</accession>
<evidence type="ECO:0000313" key="11">
    <source>
        <dbReference type="Proteomes" id="UP000297477"/>
    </source>
</evidence>
<protein>
    <submittedName>
        <fullName evidence="8">Flp pilus assembly protein TadB</fullName>
    </submittedName>
    <submittedName>
        <fullName evidence="9">Type II secretion system protein F</fullName>
    </submittedName>
</protein>
<dbReference type="InterPro" id="IPR042094">
    <property type="entry name" value="T2SS_GspF_sf"/>
</dbReference>
<dbReference type="Gene3D" id="1.20.81.30">
    <property type="entry name" value="Type II secretion system (T2SS), domain F"/>
    <property type="match status" value="1"/>
</dbReference>
<evidence type="ECO:0000259" key="7">
    <source>
        <dbReference type="Pfam" id="PF00482"/>
    </source>
</evidence>
<evidence type="ECO:0000256" key="2">
    <source>
        <dbReference type="ARBA" id="ARBA00022475"/>
    </source>
</evidence>
<feature type="transmembrane region" description="Helical" evidence="6">
    <location>
        <begin position="227"/>
        <end position="246"/>
    </location>
</feature>
<keyword evidence="3 6" id="KW-0812">Transmembrane</keyword>
<evidence type="ECO:0000313" key="9">
    <source>
        <dbReference type="EMBL" id="TFH98010.1"/>
    </source>
</evidence>
<dbReference type="Proteomes" id="UP000297477">
    <property type="component" value="Unassembled WGS sequence"/>
</dbReference>
<dbReference type="Proteomes" id="UP000196230">
    <property type="component" value="Unassembled WGS sequence"/>
</dbReference>
<dbReference type="GO" id="GO:0005886">
    <property type="term" value="C:plasma membrane"/>
    <property type="evidence" value="ECO:0007669"/>
    <property type="project" value="UniProtKB-SubCell"/>
</dbReference>
<keyword evidence="4 6" id="KW-1133">Transmembrane helix</keyword>
<name>A0A1R4IYF8_9MICC</name>
<keyword evidence="11" id="KW-1185">Reference proteome</keyword>
<organism evidence="8 10">
    <name type="scientific">Micrococcus lylae</name>
    <dbReference type="NCBI Taxonomy" id="1273"/>
    <lineage>
        <taxon>Bacteria</taxon>
        <taxon>Bacillati</taxon>
        <taxon>Actinomycetota</taxon>
        <taxon>Actinomycetes</taxon>
        <taxon>Micrococcales</taxon>
        <taxon>Micrococcaceae</taxon>
        <taxon>Micrococcus</taxon>
    </lineage>
</organism>
<evidence type="ECO:0000256" key="6">
    <source>
        <dbReference type="SAM" id="Phobius"/>
    </source>
</evidence>
<feature type="transmembrane region" description="Helical" evidence="6">
    <location>
        <begin position="252"/>
        <end position="273"/>
    </location>
</feature>
<gene>
    <name evidence="9" type="ORF">E4A49_10775</name>
    <name evidence="8" type="ORF">FM125_05385</name>
</gene>
<evidence type="ECO:0000313" key="8">
    <source>
        <dbReference type="EMBL" id="SJN24870.1"/>
    </source>
</evidence>
<dbReference type="AlphaFoldDB" id="A0A1R4IYF8"/>
<dbReference type="OrthoDB" id="3217742at2"/>
<keyword evidence="5 6" id="KW-0472">Membrane</keyword>
<dbReference type="PANTHER" id="PTHR35007:SF1">
    <property type="entry name" value="PILUS ASSEMBLY PROTEIN"/>
    <property type="match status" value="1"/>
</dbReference>
<reference evidence="9 11" key="2">
    <citation type="submission" date="2019-03" db="EMBL/GenBank/DDBJ databases">
        <title>Reclassification of Micrococcus aloeverae and Micrococcus yunnanensis as later heterotypic synonyms of Micrococcus luteus.</title>
        <authorList>
            <person name="Huang C.-H."/>
        </authorList>
    </citation>
    <scope>NUCLEOTIDE SEQUENCE [LARGE SCALE GENOMIC DNA]</scope>
    <source>
        <strain evidence="9 11">BCRC 12151</strain>
    </source>
</reference>
<reference evidence="8 10" key="1">
    <citation type="submission" date="2017-02" db="EMBL/GenBank/DDBJ databases">
        <authorList>
            <person name="Peterson S.W."/>
        </authorList>
    </citation>
    <scope>NUCLEOTIDE SEQUENCE [LARGE SCALE GENOMIC DNA]</scope>
    <source>
        <strain evidence="8 10">2B3F</strain>
    </source>
</reference>
<evidence type="ECO:0000256" key="3">
    <source>
        <dbReference type="ARBA" id="ARBA00022692"/>
    </source>
</evidence>
<dbReference type="RefSeq" id="WP_067190930.1">
    <property type="nucleotide sequence ID" value="NZ_FUKP01000035.1"/>
</dbReference>
<evidence type="ECO:0000256" key="4">
    <source>
        <dbReference type="ARBA" id="ARBA00022989"/>
    </source>
</evidence>
<feature type="transmembrane region" description="Helical" evidence="6">
    <location>
        <begin position="76"/>
        <end position="97"/>
    </location>
</feature>
<dbReference type="EMBL" id="SPKT01000027">
    <property type="protein sequence ID" value="TFH98010.1"/>
    <property type="molecule type" value="Genomic_DNA"/>
</dbReference>
<keyword evidence="2" id="KW-1003">Cell membrane</keyword>
<evidence type="ECO:0000256" key="5">
    <source>
        <dbReference type="ARBA" id="ARBA00023136"/>
    </source>
</evidence>
<proteinExistence type="predicted"/>
<evidence type="ECO:0000256" key="1">
    <source>
        <dbReference type="ARBA" id="ARBA00004651"/>
    </source>
</evidence>
<dbReference type="PANTHER" id="PTHR35007">
    <property type="entry name" value="INTEGRAL MEMBRANE PROTEIN-RELATED"/>
    <property type="match status" value="1"/>
</dbReference>